<reference evidence="1 2" key="1">
    <citation type="submission" date="2023-10" db="EMBL/GenBank/DDBJ databases">
        <title>Draft genome sequence of Xylaria bambusicola isolate GMP-LS, the root and basal stem rot pathogen of sugarcane in Indonesia.</title>
        <authorList>
            <person name="Selvaraj P."/>
            <person name="Muralishankar V."/>
            <person name="Muruganantham S."/>
            <person name="Sp S."/>
            <person name="Haryani S."/>
            <person name="Lau K.J.X."/>
            <person name="Naqvi N.I."/>
        </authorList>
    </citation>
    <scope>NUCLEOTIDE SEQUENCE [LARGE SCALE GENOMIC DNA]</scope>
    <source>
        <strain evidence="1">GMP-LS</strain>
    </source>
</reference>
<evidence type="ECO:0000313" key="1">
    <source>
        <dbReference type="EMBL" id="KAK5636770.1"/>
    </source>
</evidence>
<gene>
    <name evidence="1" type="ORF">RRF57_012482</name>
</gene>
<accession>A0AAN7Z4J8</accession>
<proteinExistence type="predicted"/>
<dbReference type="AlphaFoldDB" id="A0AAN7Z4J8"/>
<organism evidence="1 2">
    <name type="scientific">Xylaria bambusicola</name>
    <dbReference type="NCBI Taxonomy" id="326684"/>
    <lineage>
        <taxon>Eukaryota</taxon>
        <taxon>Fungi</taxon>
        <taxon>Dikarya</taxon>
        <taxon>Ascomycota</taxon>
        <taxon>Pezizomycotina</taxon>
        <taxon>Sordariomycetes</taxon>
        <taxon>Xylariomycetidae</taxon>
        <taxon>Xylariales</taxon>
        <taxon>Xylariaceae</taxon>
        <taxon>Xylaria</taxon>
    </lineage>
</organism>
<comment type="caution">
    <text evidence="1">The sequence shown here is derived from an EMBL/GenBank/DDBJ whole genome shotgun (WGS) entry which is preliminary data.</text>
</comment>
<dbReference type="Proteomes" id="UP001305414">
    <property type="component" value="Unassembled WGS sequence"/>
</dbReference>
<evidence type="ECO:0000313" key="2">
    <source>
        <dbReference type="Proteomes" id="UP001305414"/>
    </source>
</evidence>
<keyword evidence="2" id="KW-1185">Reference proteome</keyword>
<protein>
    <recommendedName>
        <fullName evidence="3">F-box domain-containing protein</fullName>
    </recommendedName>
</protein>
<dbReference type="EMBL" id="JAWHQM010000077">
    <property type="protein sequence ID" value="KAK5636770.1"/>
    <property type="molecule type" value="Genomic_DNA"/>
</dbReference>
<evidence type="ECO:0008006" key="3">
    <source>
        <dbReference type="Google" id="ProtNLM"/>
    </source>
</evidence>
<sequence>MPLLQLPPEILAHIFDELGSSFFHADLGRLTICRTWFEFALPLLFKSVTLIPLTLRNLLSSGVMEEPLFQRSLETLELEFAGFKSTPPLPLLFDGHFPWKDNISSDLAKLATRAHQSRRLRTLRIRHWSYGVPEIPFNYYLSLPVLLDLLSLGNLSVLVLDLNGGPYGPRREEEQQLHICTVIGALLSTLRVLHVRMHLICPDALKAPGSNGSLHLHTAVVNMSLNFSPSGFIFNSHSKRCPSGEGNLLQLKTDMQEQAEVLASRMSSPRIVRILTRDNPACEMLSLDILTGKTMVLRYDAPWDAGGEFVEKD</sequence>
<name>A0AAN7Z4J8_9PEZI</name>